<accession>A0AA86PZY1</accession>
<comment type="caution">
    <text evidence="1">The sequence shown here is derived from an EMBL/GenBank/DDBJ whole genome shotgun (WGS) entry which is preliminary data.</text>
</comment>
<dbReference type="AlphaFoldDB" id="A0AA86PZY1"/>
<dbReference type="EMBL" id="CAXDID020000466">
    <property type="protein sequence ID" value="CAL6094449.1"/>
    <property type="molecule type" value="Genomic_DNA"/>
</dbReference>
<organism evidence="1">
    <name type="scientific">Hexamita inflata</name>
    <dbReference type="NCBI Taxonomy" id="28002"/>
    <lineage>
        <taxon>Eukaryota</taxon>
        <taxon>Metamonada</taxon>
        <taxon>Diplomonadida</taxon>
        <taxon>Hexamitidae</taxon>
        <taxon>Hexamitinae</taxon>
        <taxon>Hexamita</taxon>
    </lineage>
</organism>
<dbReference type="Proteomes" id="UP001642409">
    <property type="component" value="Unassembled WGS sequence"/>
</dbReference>
<evidence type="ECO:0000313" key="1">
    <source>
        <dbReference type="EMBL" id="CAI9947991.1"/>
    </source>
</evidence>
<dbReference type="EMBL" id="CATOUU010000784">
    <property type="protein sequence ID" value="CAI9947991.1"/>
    <property type="molecule type" value="Genomic_DNA"/>
</dbReference>
<gene>
    <name evidence="1" type="ORF">HINF_LOCUS35636</name>
    <name evidence="2" type="ORF">HINF_LOCUS67475</name>
</gene>
<proteinExistence type="predicted"/>
<reference evidence="1" key="1">
    <citation type="submission" date="2023-06" db="EMBL/GenBank/DDBJ databases">
        <authorList>
            <person name="Kurt Z."/>
        </authorList>
    </citation>
    <scope>NUCLEOTIDE SEQUENCE</scope>
</reference>
<protein>
    <submittedName>
        <fullName evidence="2">Hypothetical_protein</fullName>
    </submittedName>
</protein>
<reference evidence="2 3" key="2">
    <citation type="submission" date="2024-07" db="EMBL/GenBank/DDBJ databases">
        <authorList>
            <person name="Akdeniz Z."/>
        </authorList>
    </citation>
    <scope>NUCLEOTIDE SEQUENCE [LARGE SCALE GENOMIC DNA]</scope>
</reference>
<keyword evidence="3" id="KW-1185">Reference proteome</keyword>
<sequence length="293" mass="34031">MPIPNLQHNLSNKSLTDNNTVHKEVYQALIDRENSNASLVTQTQQITEIYPNPQRQFVLPAQLPFLTDADMILTEQSTQPQMDETFYKKFTKLAKFLATQICDTYDKNVDTGVNSEVYQSMLRNQRPHDTTVLTPDRVRILAQENHGFLLQIQIDLDKDSIAYALIQDVISFELLVKHTACTFQTENYFFQFLDYVDRVRDLIRIFVPKKDESLKDFQRRCMIDSQNQVDNLCDICEALDFTMDYNTQIEQLIQIENQFQELLPQITSVADGMLLLKGVEDMRTQVWGTLDAL</sequence>
<evidence type="ECO:0000313" key="2">
    <source>
        <dbReference type="EMBL" id="CAL6094449.1"/>
    </source>
</evidence>
<name>A0AA86PZY1_9EUKA</name>
<evidence type="ECO:0000313" key="3">
    <source>
        <dbReference type="Proteomes" id="UP001642409"/>
    </source>
</evidence>